<accession>A0A9P8UAJ1</accession>
<dbReference type="AlphaFoldDB" id="A0A9P8UAJ1"/>
<name>A0A9P8UAJ1_9PEZI</name>
<comment type="caution">
    <text evidence="3">The sequence shown here is derived from an EMBL/GenBank/DDBJ whole genome shotgun (WGS) entry which is preliminary data.</text>
</comment>
<evidence type="ECO:0000313" key="3">
    <source>
        <dbReference type="EMBL" id="KAH6643481.1"/>
    </source>
</evidence>
<dbReference type="RefSeq" id="XP_045951411.1">
    <property type="nucleotide sequence ID" value="XM_046108532.1"/>
</dbReference>
<protein>
    <submittedName>
        <fullName evidence="3">Uncharacterized protein</fullName>
    </submittedName>
</protein>
<feature type="chain" id="PRO_5040476154" evidence="2">
    <location>
        <begin position="28"/>
        <end position="333"/>
    </location>
</feature>
<evidence type="ECO:0000313" key="4">
    <source>
        <dbReference type="Proteomes" id="UP000758603"/>
    </source>
</evidence>
<evidence type="ECO:0000256" key="2">
    <source>
        <dbReference type="SAM" id="SignalP"/>
    </source>
</evidence>
<dbReference type="GeneID" id="70137423"/>
<keyword evidence="2" id="KW-0732">Signal</keyword>
<dbReference type="Proteomes" id="UP000758603">
    <property type="component" value="Unassembled WGS sequence"/>
</dbReference>
<gene>
    <name evidence="3" type="ORF">BKA67DRAFT_665287</name>
</gene>
<dbReference type="EMBL" id="JAGPXC010000013">
    <property type="protein sequence ID" value="KAH6643481.1"/>
    <property type="molecule type" value="Genomic_DNA"/>
</dbReference>
<dbReference type="OrthoDB" id="4526039at2759"/>
<organism evidence="3 4">
    <name type="scientific">Truncatella angustata</name>
    <dbReference type="NCBI Taxonomy" id="152316"/>
    <lineage>
        <taxon>Eukaryota</taxon>
        <taxon>Fungi</taxon>
        <taxon>Dikarya</taxon>
        <taxon>Ascomycota</taxon>
        <taxon>Pezizomycotina</taxon>
        <taxon>Sordariomycetes</taxon>
        <taxon>Xylariomycetidae</taxon>
        <taxon>Amphisphaeriales</taxon>
        <taxon>Sporocadaceae</taxon>
        <taxon>Truncatella</taxon>
    </lineage>
</organism>
<keyword evidence="4" id="KW-1185">Reference proteome</keyword>
<reference evidence="3" key="1">
    <citation type="journal article" date="2021" name="Nat. Commun.">
        <title>Genetic determinants of endophytism in the Arabidopsis root mycobiome.</title>
        <authorList>
            <person name="Mesny F."/>
            <person name="Miyauchi S."/>
            <person name="Thiergart T."/>
            <person name="Pickel B."/>
            <person name="Atanasova L."/>
            <person name="Karlsson M."/>
            <person name="Huettel B."/>
            <person name="Barry K.W."/>
            <person name="Haridas S."/>
            <person name="Chen C."/>
            <person name="Bauer D."/>
            <person name="Andreopoulos W."/>
            <person name="Pangilinan J."/>
            <person name="LaButti K."/>
            <person name="Riley R."/>
            <person name="Lipzen A."/>
            <person name="Clum A."/>
            <person name="Drula E."/>
            <person name="Henrissat B."/>
            <person name="Kohler A."/>
            <person name="Grigoriev I.V."/>
            <person name="Martin F.M."/>
            <person name="Hacquard S."/>
        </authorList>
    </citation>
    <scope>NUCLEOTIDE SEQUENCE</scope>
    <source>
        <strain evidence="3">MPI-SDFR-AT-0073</strain>
    </source>
</reference>
<evidence type="ECO:0000256" key="1">
    <source>
        <dbReference type="SAM" id="MobiDB-lite"/>
    </source>
</evidence>
<proteinExistence type="predicted"/>
<feature type="region of interest" description="Disordered" evidence="1">
    <location>
        <begin position="285"/>
        <end position="307"/>
    </location>
</feature>
<feature type="signal peptide" evidence="2">
    <location>
        <begin position="1"/>
        <end position="27"/>
    </location>
</feature>
<sequence length="333" mass="35806">MPVTSQSMGVFHVVASIFCLYPILAAAIDTVKGSVTVFQATGDEGPWKEPIEDFEARLDAPNATGNYRIAGPNISVPYTDDNTLDGWSWSLAVTADLPIASELASKYGSEKFYTGGKLTFNAPASLLASSTQYLTVNDDWQICLFNWEISNVDYPDKLRTDDGSCSSVLTSECITDLQKAVATRSSPYQCNCPVTKDILSCATLGDDSGLWQNTCVARLFNSTHIREWEDGKLDTWTYGGATLHDSGNVTDYNYIGSIAWPVMASFGTGTYQKGTLSCLRATNGTQGSTAPTGKSFQDGTGSATSDEGSGSQMWLNTFWVIFGFVLASSAIAL</sequence>